<dbReference type="InterPro" id="IPR000424">
    <property type="entry name" value="Primosome_PriB/ssb"/>
</dbReference>
<evidence type="ECO:0008006" key="6">
    <source>
        <dbReference type="Google" id="ProtNLM"/>
    </source>
</evidence>
<protein>
    <recommendedName>
        <fullName evidence="6">Single-stranded DNA-binding protein</fullName>
    </recommendedName>
</protein>
<feature type="compositionally biased region" description="Low complexity" evidence="3">
    <location>
        <begin position="38"/>
        <end position="47"/>
    </location>
</feature>
<organism evidence="4 5">
    <name type="scientific">Nocardiopsis metallicus</name>
    <dbReference type="NCBI Taxonomy" id="179819"/>
    <lineage>
        <taxon>Bacteria</taxon>
        <taxon>Bacillati</taxon>
        <taxon>Actinomycetota</taxon>
        <taxon>Actinomycetes</taxon>
        <taxon>Streptosporangiales</taxon>
        <taxon>Nocardiopsidaceae</taxon>
        <taxon>Nocardiopsis</taxon>
    </lineage>
</organism>
<feature type="compositionally biased region" description="Basic and acidic residues" evidence="3">
    <location>
        <begin position="109"/>
        <end position="119"/>
    </location>
</feature>
<dbReference type="Proteomes" id="UP000579647">
    <property type="component" value="Unassembled WGS sequence"/>
</dbReference>
<evidence type="ECO:0000256" key="2">
    <source>
        <dbReference type="PROSITE-ProRule" id="PRU00252"/>
    </source>
</evidence>
<dbReference type="GO" id="GO:0003697">
    <property type="term" value="F:single-stranded DNA binding"/>
    <property type="evidence" value="ECO:0007669"/>
    <property type="project" value="InterPro"/>
</dbReference>
<dbReference type="RefSeq" id="WP_312893785.1">
    <property type="nucleotide sequence ID" value="NZ_BAAAKM010000176.1"/>
</dbReference>
<keyword evidence="1 2" id="KW-0238">DNA-binding</keyword>
<accession>A0A840W8E1</accession>
<feature type="region of interest" description="Disordered" evidence="3">
    <location>
        <begin position="1"/>
        <end position="119"/>
    </location>
</feature>
<reference evidence="4 5" key="1">
    <citation type="submission" date="2020-08" db="EMBL/GenBank/DDBJ databases">
        <title>Sequencing the genomes of 1000 actinobacteria strains.</title>
        <authorList>
            <person name="Klenk H.-P."/>
        </authorList>
    </citation>
    <scope>NUCLEOTIDE SEQUENCE [LARGE SCALE GENOMIC DNA]</scope>
    <source>
        <strain evidence="4 5">DSM 44598</strain>
    </source>
</reference>
<dbReference type="Gene3D" id="2.40.50.140">
    <property type="entry name" value="Nucleic acid-binding proteins"/>
    <property type="match status" value="1"/>
</dbReference>
<name>A0A840W8E1_9ACTN</name>
<dbReference type="Pfam" id="PF00436">
    <property type="entry name" value="SSB"/>
    <property type="match status" value="1"/>
</dbReference>
<evidence type="ECO:0000313" key="5">
    <source>
        <dbReference type="Proteomes" id="UP000579647"/>
    </source>
</evidence>
<keyword evidence="5" id="KW-1185">Reference proteome</keyword>
<sequence>MLEPTSDPGIATPSENEKRGKEPNPALEPPAAKKVVGRRASASAPEPEAVPERARESAPVVGNSKRKGQRNITPESASGSEGGAVEQRAPGSESVKAAGPGPPMPPLTERPDRAEGHRNEASVVGRVTSAPFERQFPGGARLVTWRVRMARPEVPGRPARSDSLTLVSFDEALRAKAHGWRVGDVARVTGELRRRIWRGWKGVQSVLEVEADTATLVRGANR</sequence>
<evidence type="ECO:0000256" key="3">
    <source>
        <dbReference type="SAM" id="MobiDB-lite"/>
    </source>
</evidence>
<dbReference type="AlphaFoldDB" id="A0A840W8E1"/>
<comment type="caution">
    <text evidence="4">The sequence shown here is derived from an EMBL/GenBank/DDBJ whole genome shotgun (WGS) entry which is preliminary data.</text>
</comment>
<dbReference type="SUPFAM" id="SSF50249">
    <property type="entry name" value="Nucleic acid-binding proteins"/>
    <property type="match status" value="1"/>
</dbReference>
<evidence type="ECO:0000256" key="1">
    <source>
        <dbReference type="ARBA" id="ARBA00023125"/>
    </source>
</evidence>
<proteinExistence type="predicted"/>
<feature type="compositionally biased region" description="Polar residues" evidence="3">
    <location>
        <begin position="70"/>
        <end position="79"/>
    </location>
</feature>
<dbReference type="PROSITE" id="PS50935">
    <property type="entry name" value="SSB"/>
    <property type="match status" value="1"/>
</dbReference>
<evidence type="ECO:0000313" key="4">
    <source>
        <dbReference type="EMBL" id="MBB5491643.1"/>
    </source>
</evidence>
<gene>
    <name evidence="4" type="ORF">HNR07_002780</name>
</gene>
<dbReference type="InterPro" id="IPR012340">
    <property type="entry name" value="NA-bd_OB-fold"/>
</dbReference>
<dbReference type="EMBL" id="JACHDO010000001">
    <property type="protein sequence ID" value="MBB5491643.1"/>
    <property type="molecule type" value="Genomic_DNA"/>
</dbReference>